<name>A0A5Z4LG27_SALER</name>
<protein>
    <recommendedName>
        <fullName evidence="3">Ead/Ea22-like family protein</fullName>
    </recommendedName>
</protein>
<evidence type="ECO:0008006" key="3">
    <source>
        <dbReference type="Google" id="ProtNLM"/>
    </source>
</evidence>
<sequence>MSNIDKQALRERYSPKPVPECHICGEEMTIQRMSASRITYGCTGATYDDKGCHYAEGRSIADDHYEQSRVTVVDVSDPDVLALLDELDELEHYKSREERVTKLVLDNSTSWDVLYEKLEAAERRIANNERVMRAVVEAASIRGIRPFEGIECDPPTLEENAEACGDAMSARIRELEANPPKPHHNGLMQISNELVQARQRIAELERSETQLINERDDAESALADMYQAATGERPEWSNMFGFADAVDVVEERLATLEANQSQTTPTGIQLITEAIGAHGYIVGCLLQGRPDLALEESRKWVSAFGQAAEIVSAQDAAGIKVKGE</sequence>
<dbReference type="InterPro" id="IPR025153">
    <property type="entry name" value="Ead_Ea22"/>
</dbReference>
<dbReference type="EMBL" id="AAKICI010000019">
    <property type="protein sequence ID" value="ECR9935795.1"/>
    <property type="molecule type" value="Genomic_DNA"/>
</dbReference>
<proteinExistence type="predicted"/>
<accession>A0A5Z4LG27</accession>
<evidence type="ECO:0000256" key="1">
    <source>
        <dbReference type="SAM" id="Coils"/>
    </source>
</evidence>
<feature type="coiled-coil region" evidence="1">
    <location>
        <begin position="187"/>
        <end position="221"/>
    </location>
</feature>
<comment type="caution">
    <text evidence="2">The sequence shown here is derived from an EMBL/GenBank/DDBJ whole genome shotgun (WGS) entry which is preliminary data.</text>
</comment>
<organism evidence="2">
    <name type="scientific">Salmonella enterica</name>
    <name type="common">Salmonella choleraesuis</name>
    <dbReference type="NCBI Taxonomy" id="28901"/>
    <lineage>
        <taxon>Bacteria</taxon>
        <taxon>Pseudomonadati</taxon>
        <taxon>Pseudomonadota</taxon>
        <taxon>Gammaproteobacteria</taxon>
        <taxon>Enterobacterales</taxon>
        <taxon>Enterobacteriaceae</taxon>
        <taxon>Salmonella</taxon>
    </lineage>
</organism>
<reference evidence="2" key="1">
    <citation type="submission" date="2019-09" db="EMBL/GenBank/DDBJ databases">
        <authorList>
            <consortium name="PulseNet: The National Subtyping Network for Foodborne Disease Surveillance"/>
            <person name="Tarr C.L."/>
            <person name="Trees E."/>
            <person name="Katz L.S."/>
            <person name="Carleton-Romer H.A."/>
            <person name="Stroika S."/>
            <person name="Kucerova Z."/>
            <person name="Roache K.F."/>
            <person name="Sabol A.L."/>
            <person name="Besser J."/>
            <person name="Gerner-Smidt P."/>
        </authorList>
    </citation>
    <scope>NUCLEOTIDE SEQUENCE</scope>
    <source>
        <strain evidence="2">PNUSAS097977</strain>
    </source>
</reference>
<gene>
    <name evidence="2" type="ORF">F2I16_21770</name>
</gene>
<dbReference type="Pfam" id="PF13935">
    <property type="entry name" value="Ead_Ea22"/>
    <property type="match status" value="1"/>
</dbReference>
<evidence type="ECO:0000313" key="2">
    <source>
        <dbReference type="EMBL" id="ECR9935795.1"/>
    </source>
</evidence>
<dbReference type="AlphaFoldDB" id="A0A5Z4LG27"/>
<keyword evidence="1" id="KW-0175">Coiled coil</keyword>